<evidence type="ECO:0000256" key="1">
    <source>
        <dbReference type="SAM" id="SignalP"/>
    </source>
</evidence>
<keyword evidence="1" id="KW-0732">Signal</keyword>
<proteinExistence type="predicted"/>
<organism evidence="2 3">
    <name type="scientific">Leptospira licerasiae str. MMD4847</name>
    <dbReference type="NCBI Taxonomy" id="1049971"/>
    <lineage>
        <taxon>Bacteria</taxon>
        <taxon>Pseudomonadati</taxon>
        <taxon>Spirochaetota</taxon>
        <taxon>Spirochaetia</taxon>
        <taxon>Leptospirales</taxon>
        <taxon>Leptospiraceae</taxon>
        <taxon>Leptospira</taxon>
    </lineage>
</organism>
<comment type="caution">
    <text evidence="2">The sequence shown here is derived from an EMBL/GenBank/DDBJ whole genome shotgun (WGS) entry which is preliminary data.</text>
</comment>
<evidence type="ECO:0000313" key="3">
    <source>
        <dbReference type="Proteomes" id="UP000018720"/>
    </source>
</evidence>
<accession>A0ABN0H3X5</accession>
<keyword evidence="3" id="KW-1185">Reference proteome</keyword>
<evidence type="ECO:0000313" key="2">
    <source>
        <dbReference type="EMBL" id="EJZ40436.1"/>
    </source>
</evidence>
<dbReference type="RefSeq" id="WP_008594041.1">
    <property type="nucleotide sequence ID" value="NZ_AHOM02000010.1"/>
</dbReference>
<gene>
    <name evidence="2" type="ORF">LEP1GSC178_0658</name>
</gene>
<sequence>MKRLIVSIFLLMYVSCTANTRVENKNISVSEDQTEKRGRTVYRVLSKKEYLVNKTILSGGSRKIYEAIRKKNSRLKEKGNAIFCGEFSPKDLTIRIQYVAKEYDDMKSSLLQLTENSPNVYTVHFENEPLLDGIFQETDDQAGTKFWQIGLFPIGAISKISNPTNDLGIFTNRFFDVKSIALNKKKIETIQDCIMNFRIQWCGEQANPKDREWKDCDPPGNEY</sequence>
<protein>
    <recommendedName>
        <fullName evidence="4">Lipoprotein</fullName>
    </recommendedName>
</protein>
<reference evidence="2 3" key="1">
    <citation type="submission" date="2012-08" db="EMBL/GenBank/DDBJ databases">
        <authorList>
            <person name="Harkins D.M."/>
            <person name="Durkin A.S."/>
            <person name="Selengut J.D."/>
            <person name="Sanka R."/>
            <person name="DePew J."/>
            <person name="Purushe J."/>
            <person name="Matthias M.A."/>
            <person name="Vinetz J.M."/>
            <person name="Sutton G.G."/>
            <person name="Nelson W.C."/>
            <person name="Fouts D.E."/>
        </authorList>
    </citation>
    <scope>NUCLEOTIDE SEQUENCE [LARGE SCALE GENOMIC DNA]</scope>
    <source>
        <strain evidence="2 3">MMD4847</strain>
    </source>
</reference>
<name>A0ABN0H3X5_9LEPT</name>
<feature type="signal peptide" evidence="1">
    <location>
        <begin position="1"/>
        <end position="18"/>
    </location>
</feature>
<dbReference type="Proteomes" id="UP000018720">
    <property type="component" value="Unassembled WGS sequence"/>
</dbReference>
<feature type="chain" id="PRO_5046490368" description="Lipoprotein" evidence="1">
    <location>
        <begin position="19"/>
        <end position="223"/>
    </location>
</feature>
<evidence type="ECO:0008006" key="4">
    <source>
        <dbReference type="Google" id="ProtNLM"/>
    </source>
</evidence>
<dbReference type="EMBL" id="AHOM02000010">
    <property type="protein sequence ID" value="EJZ40436.1"/>
    <property type="molecule type" value="Genomic_DNA"/>
</dbReference>